<gene>
    <name evidence="2" type="ORF">COLO4_08172</name>
</gene>
<dbReference type="EMBL" id="AWUE01013626">
    <property type="protein sequence ID" value="OMP06376.1"/>
    <property type="molecule type" value="Genomic_DNA"/>
</dbReference>
<proteinExistence type="predicted"/>
<keyword evidence="3" id="KW-1185">Reference proteome</keyword>
<comment type="caution">
    <text evidence="2">The sequence shown here is derived from an EMBL/GenBank/DDBJ whole genome shotgun (WGS) entry which is preliminary data.</text>
</comment>
<sequence>MDFGIMRFHYEGSFVGEGDSLRYEGGFDDDLTLDPGPPENGEHNDADLGDNNEDVQDGNGGLGDANANDGENGENVENADDVRDLGHSGGAEFVDVNIDVGLGSAEEDLGLQDKDQVQTLER</sequence>
<evidence type="ECO:0000313" key="2">
    <source>
        <dbReference type="EMBL" id="OMP06376.1"/>
    </source>
</evidence>
<evidence type="ECO:0000313" key="3">
    <source>
        <dbReference type="Proteomes" id="UP000187203"/>
    </source>
</evidence>
<feature type="compositionally biased region" description="Acidic residues" evidence="1">
    <location>
        <begin position="47"/>
        <end position="56"/>
    </location>
</feature>
<accession>A0A1R3KGZ7</accession>
<protein>
    <submittedName>
        <fullName evidence="2">Uncharacterized protein</fullName>
    </submittedName>
</protein>
<evidence type="ECO:0000256" key="1">
    <source>
        <dbReference type="SAM" id="MobiDB-lite"/>
    </source>
</evidence>
<organism evidence="2 3">
    <name type="scientific">Corchorus olitorius</name>
    <dbReference type="NCBI Taxonomy" id="93759"/>
    <lineage>
        <taxon>Eukaryota</taxon>
        <taxon>Viridiplantae</taxon>
        <taxon>Streptophyta</taxon>
        <taxon>Embryophyta</taxon>
        <taxon>Tracheophyta</taxon>
        <taxon>Spermatophyta</taxon>
        <taxon>Magnoliopsida</taxon>
        <taxon>eudicotyledons</taxon>
        <taxon>Gunneridae</taxon>
        <taxon>Pentapetalae</taxon>
        <taxon>rosids</taxon>
        <taxon>malvids</taxon>
        <taxon>Malvales</taxon>
        <taxon>Malvaceae</taxon>
        <taxon>Grewioideae</taxon>
        <taxon>Apeibeae</taxon>
        <taxon>Corchorus</taxon>
    </lineage>
</organism>
<dbReference type="Proteomes" id="UP000187203">
    <property type="component" value="Unassembled WGS sequence"/>
</dbReference>
<reference evidence="3" key="1">
    <citation type="submission" date="2013-09" db="EMBL/GenBank/DDBJ databases">
        <title>Corchorus olitorius genome sequencing.</title>
        <authorList>
            <person name="Alam M."/>
            <person name="Haque M.S."/>
            <person name="Islam M.S."/>
            <person name="Emdad E.M."/>
            <person name="Islam M.M."/>
            <person name="Ahmed B."/>
            <person name="Halim A."/>
            <person name="Hossen Q.M.M."/>
            <person name="Hossain M.Z."/>
            <person name="Ahmed R."/>
            <person name="Khan M.M."/>
            <person name="Islam R."/>
            <person name="Rashid M.M."/>
            <person name="Khan S.A."/>
            <person name="Rahman M.S."/>
            <person name="Alam M."/>
            <person name="Yahiya A.S."/>
            <person name="Khan M.S."/>
            <person name="Azam M.S."/>
            <person name="Haque T."/>
            <person name="Lashkar M.Z.H."/>
            <person name="Akhand A.I."/>
            <person name="Morshed G."/>
            <person name="Roy S."/>
            <person name="Uddin K.S."/>
            <person name="Rabeya T."/>
            <person name="Hossain A.S."/>
            <person name="Chowdhury A."/>
            <person name="Snigdha A.R."/>
            <person name="Mortoza M.S."/>
            <person name="Matin S.A."/>
            <person name="Hoque S.M.E."/>
            <person name="Islam M.K."/>
            <person name="Roy D.K."/>
            <person name="Haider R."/>
            <person name="Moosa M.M."/>
            <person name="Elias S.M."/>
            <person name="Hasan A.M."/>
            <person name="Jahan S."/>
            <person name="Shafiuddin M."/>
            <person name="Mahmood N."/>
            <person name="Shommy N.S."/>
        </authorList>
    </citation>
    <scope>NUCLEOTIDE SEQUENCE [LARGE SCALE GENOMIC DNA]</scope>
    <source>
        <strain evidence="3">cv. O-4</strain>
    </source>
</reference>
<dbReference type="AlphaFoldDB" id="A0A1R3KGZ7"/>
<name>A0A1R3KGZ7_9ROSI</name>
<feature type="region of interest" description="Disordered" evidence="1">
    <location>
        <begin position="19"/>
        <end position="89"/>
    </location>
</feature>